<feature type="domain" description="EH" evidence="2">
    <location>
        <begin position="177"/>
        <end position="267"/>
    </location>
</feature>
<dbReference type="STRING" id="1054147.F4Q4C0"/>
<dbReference type="SMART" id="SM00027">
    <property type="entry name" value="EH"/>
    <property type="match status" value="1"/>
</dbReference>
<dbReference type="GeneID" id="14869648"/>
<dbReference type="GO" id="GO:0005886">
    <property type="term" value="C:plasma membrane"/>
    <property type="evidence" value="ECO:0007669"/>
    <property type="project" value="TreeGrafter"/>
</dbReference>
<reference evidence="5" key="1">
    <citation type="journal article" date="2011" name="Genome Res.">
        <title>Phylogeny-wide analysis of social amoeba genomes highlights ancient origins for complex intercellular communication.</title>
        <authorList>
            <person name="Heidel A.J."/>
            <person name="Lawal H.M."/>
            <person name="Felder M."/>
            <person name="Schilde C."/>
            <person name="Helps N.R."/>
            <person name="Tunggal B."/>
            <person name="Rivero F."/>
            <person name="John U."/>
            <person name="Schleicher M."/>
            <person name="Eichinger L."/>
            <person name="Platzer M."/>
            <person name="Noegel A.A."/>
            <person name="Schaap P."/>
            <person name="Gloeckner G."/>
        </authorList>
    </citation>
    <scope>NUCLEOTIDE SEQUENCE [LARGE SCALE GENOMIC DNA]</scope>
    <source>
        <strain evidence="5">SH3</strain>
    </source>
</reference>
<dbReference type="InterPro" id="IPR000261">
    <property type="entry name" value="EH_dom"/>
</dbReference>
<accession>F4Q4C0</accession>
<feature type="domain" description="EF-hand" evidence="3">
    <location>
        <begin position="211"/>
        <end position="246"/>
    </location>
</feature>
<dbReference type="InterPro" id="IPR011992">
    <property type="entry name" value="EF-hand-dom_pair"/>
</dbReference>
<keyword evidence="5" id="KW-1185">Reference proteome</keyword>
<dbReference type="PROSITE" id="PS50222">
    <property type="entry name" value="EF_HAND_2"/>
    <property type="match status" value="1"/>
</dbReference>
<gene>
    <name evidence="4" type="ORF">DFA_07963</name>
</gene>
<dbReference type="GO" id="GO:0005737">
    <property type="term" value="C:cytoplasm"/>
    <property type="evidence" value="ECO:0007669"/>
    <property type="project" value="TreeGrafter"/>
</dbReference>
<dbReference type="Proteomes" id="UP000007797">
    <property type="component" value="Unassembled WGS sequence"/>
</dbReference>
<dbReference type="GO" id="GO:0005509">
    <property type="term" value="F:calcium ion binding"/>
    <property type="evidence" value="ECO:0007669"/>
    <property type="project" value="InterPro"/>
</dbReference>
<feature type="region of interest" description="Disordered" evidence="1">
    <location>
        <begin position="106"/>
        <end position="164"/>
    </location>
</feature>
<dbReference type="CDD" id="cd00052">
    <property type="entry name" value="EH"/>
    <property type="match status" value="1"/>
</dbReference>
<dbReference type="PROSITE" id="PS50031">
    <property type="entry name" value="EH"/>
    <property type="match status" value="1"/>
</dbReference>
<evidence type="ECO:0000313" key="5">
    <source>
        <dbReference type="Proteomes" id="UP000007797"/>
    </source>
</evidence>
<feature type="compositionally biased region" description="Low complexity" evidence="1">
    <location>
        <begin position="114"/>
        <end position="136"/>
    </location>
</feature>
<sequence length="390" mass="44112">MNQMNNNNNMNMNMMMMGGNGGQMMMMDPNNMGMMNQMMPNRMGGAQMMMNNNNNNMGMMNGQQQQFQQQIPQQQQQQFNNNQQMMYNNNNNNMNMNMMNGYQQPQQISQQHGNNNKPINQQQQQSGNSNSFYNNSDMLQGFPSKLPSPNQQQPQQISQQQQQISINGQIPPISNESKAQYSNVFFKIGATNEYSKVPGTVVKEIFQRSGVSNDILAKIWILADIDNDAHLDREEFIIGMHLVYGAKSGYPLPDVLPKYLVPESKIVYHQTSATNQADWQSFPQISIPITNNNNGNNNNINNMGMMNNGFQQQPTTYNLQVQGNQMVQMPNGSVQQQQQQQQFFSMNPQDFVGTHYNGKHGGVGSAISFEQRLALSSDLDAALAKRANRS</sequence>
<dbReference type="GO" id="GO:0006897">
    <property type="term" value="P:endocytosis"/>
    <property type="evidence" value="ECO:0007669"/>
    <property type="project" value="TreeGrafter"/>
</dbReference>
<evidence type="ECO:0000259" key="3">
    <source>
        <dbReference type="PROSITE" id="PS50222"/>
    </source>
</evidence>
<dbReference type="OMA" id="QYINVFY"/>
<evidence type="ECO:0000313" key="4">
    <source>
        <dbReference type="EMBL" id="EGG16982.1"/>
    </source>
</evidence>
<dbReference type="AlphaFoldDB" id="F4Q4C0"/>
<proteinExistence type="predicted"/>
<feature type="compositionally biased region" description="Low complexity" evidence="1">
    <location>
        <begin position="147"/>
        <end position="164"/>
    </location>
</feature>
<dbReference type="Gene3D" id="1.10.238.10">
    <property type="entry name" value="EF-hand"/>
    <property type="match status" value="1"/>
</dbReference>
<dbReference type="InterPro" id="IPR002048">
    <property type="entry name" value="EF_hand_dom"/>
</dbReference>
<dbReference type="RefSeq" id="XP_004355464.1">
    <property type="nucleotide sequence ID" value="XM_004355411.1"/>
</dbReference>
<organism evidence="4 5">
    <name type="scientific">Cavenderia fasciculata</name>
    <name type="common">Slime mold</name>
    <name type="synonym">Dictyostelium fasciculatum</name>
    <dbReference type="NCBI Taxonomy" id="261658"/>
    <lineage>
        <taxon>Eukaryota</taxon>
        <taxon>Amoebozoa</taxon>
        <taxon>Evosea</taxon>
        <taxon>Eumycetozoa</taxon>
        <taxon>Dictyostelia</taxon>
        <taxon>Acytosteliales</taxon>
        <taxon>Cavenderiaceae</taxon>
        <taxon>Cavenderia</taxon>
    </lineage>
</organism>
<dbReference type="PANTHER" id="PTHR11216:SF174">
    <property type="entry name" value="GH06923P"/>
    <property type="match status" value="1"/>
</dbReference>
<dbReference type="Pfam" id="PF12763">
    <property type="entry name" value="EH"/>
    <property type="match status" value="1"/>
</dbReference>
<evidence type="ECO:0000256" key="1">
    <source>
        <dbReference type="SAM" id="MobiDB-lite"/>
    </source>
</evidence>
<dbReference type="KEGG" id="dfa:DFA_07963"/>
<evidence type="ECO:0000259" key="2">
    <source>
        <dbReference type="PROSITE" id="PS50031"/>
    </source>
</evidence>
<dbReference type="GO" id="GO:0016197">
    <property type="term" value="P:endosomal transport"/>
    <property type="evidence" value="ECO:0007669"/>
    <property type="project" value="TreeGrafter"/>
</dbReference>
<protein>
    <submittedName>
        <fullName evidence="4">EF-hand domain-containing protein</fullName>
    </submittedName>
</protein>
<name>F4Q4C0_CACFS</name>
<dbReference type="PANTHER" id="PTHR11216">
    <property type="entry name" value="EH DOMAIN"/>
    <property type="match status" value="1"/>
</dbReference>
<dbReference type="OrthoDB" id="1716625at2759"/>
<dbReference type="SUPFAM" id="SSF47473">
    <property type="entry name" value="EF-hand"/>
    <property type="match status" value="1"/>
</dbReference>
<dbReference type="EMBL" id="GL883021">
    <property type="protein sequence ID" value="EGG16982.1"/>
    <property type="molecule type" value="Genomic_DNA"/>
</dbReference>